<dbReference type="PANTHER" id="PTHR21666:SF270">
    <property type="entry name" value="MUREIN HYDROLASE ACTIVATOR ENVC"/>
    <property type="match status" value="1"/>
</dbReference>
<dbReference type="InterPro" id="IPR016047">
    <property type="entry name" value="M23ase_b-sheet_dom"/>
</dbReference>
<dbReference type="GO" id="GO:0004222">
    <property type="term" value="F:metalloendopeptidase activity"/>
    <property type="evidence" value="ECO:0007669"/>
    <property type="project" value="TreeGrafter"/>
</dbReference>
<evidence type="ECO:0000313" key="4">
    <source>
        <dbReference type="Proteomes" id="UP000265715"/>
    </source>
</evidence>
<evidence type="ECO:0000259" key="2">
    <source>
        <dbReference type="Pfam" id="PF01551"/>
    </source>
</evidence>
<dbReference type="PANTHER" id="PTHR21666">
    <property type="entry name" value="PEPTIDASE-RELATED"/>
    <property type="match status" value="1"/>
</dbReference>
<keyword evidence="1" id="KW-0472">Membrane</keyword>
<keyword evidence="4" id="KW-1185">Reference proteome</keyword>
<dbReference type="Pfam" id="PF01551">
    <property type="entry name" value="Peptidase_M23"/>
    <property type="match status" value="1"/>
</dbReference>
<evidence type="ECO:0000313" key="3">
    <source>
        <dbReference type="EMBL" id="RIH84701.1"/>
    </source>
</evidence>
<dbReference type="InterPro" id="IPR011055">
    <property type="entry name" value="Dup_hybrid_motif"/>
</dbReference>
<feature type="domain" description="M23ase beta-sheet core" evidence="2">
    <location>
        <begin position="89"/>
        <end position="188"/>
    </location>
</feature>
<name>A0A399ER89_9DEIN</name>
<dbReference type="EC" id="3.4.24.-" evidence="3"/>
<dbReference type="AlphaFoldDB" id="A0A399ER89"/>
<organism evidence="3 4">
    <name type="scientific">Calidithermus terrae</name>
    <dbReference type="NCBI Taxonomy" id="1408545"/>
    <lineage>
        <taxon>Bacteria</taxon>
        <taxon>Thermotogati</taxon>
        <taxon>Deinococcota</taxon>
        <taxon>Deinococci</taxon>
        <taxon>Thermales</taxon>
        <taxon>Thermaceae</taxon>
        <taxon>Calidithermus</taxon>
    </lineage>
</organism>
<dbReference type="EMBL" id="QXDL01000069">
    <property type="protein sequence ID" value="RIH84701.1"/>
    <property type="molecule type" value="Genomic_DNA"/>
</dbReference>
<dbReference type="InterPro" id="IPR050570">
    <property type="entry name" value="Cell_wall_metabolism_enzyme"/>
</dbReference>
<dbReference type="Proteomes" id="UP000265715">
    <property type="component" value="Unassembled WGS sequence"/>
</dbReference>
<proteinExistence type="predicted"/>
<dbReference type="Gene3D" id="2.70.70.10">
    <property type="entry name" value="Glucose Permease (Domain IIA)"/>
    <property type="match status" value="1"/>
</dbReference>
<protein>
    <submittedName>
        <fullName evidence="3">Murein DD-endopeptidase MepM</fullName>
        <ecNumber evidence="3">3.4.24.-</ecNumber>
    </submittedName>
</protein>
<accession>A0A399ER89</accession>
<keyword evidence="1" id="KW-0812">Transmembrane</keyword>
<feature type="transmembrane region" description="Helical" evidence="1">
    <location>
        <begin position="20"/>
        <end position="45"/>
    </location>
</feature>
<keyword evidence="3" id="KW-0378">Hydrolase</keyword>
<reference evidence="3 4" key="1">
    <citation type="submission" date="2018-08" db="EMBL/GenBank/DDBJ databases">
        <title>Meiothermus terrae DSM 26712 genome sequencing project.</title>
        <authorList>
            <person name="Da Costa M.S."/>
            <person name="Albuquerque L."/>
            <person name="Raposo P."/>
            <person name="Froufe H.J.C."/>
            <person name="Barroso C.S."/>
            <person name="Egas C."/>
        </authorList>
    </citation>
    <scope>NUCLEOTIDE SEQUENCE [LARGE SCALE GENOMIC DNA]</scope>
    <source>
        <strain evidence="3 4">DSM 26712</strain>
    </source>
</reference>
<gene>
    <name evidence="3" type="primary">mepM_3</name>
    <name evidence="3" type="ORF">Mterra_01881</name>
</gene>
<comment type="caution">
    <text evidence="3">The sequence shown here is derived from an EMBL/GenBank/DDBJ whole genome shotgun (WGS) entry which is preliminary data.</text>
</comment>
<evidence type="ECO:0000256" key="1">
    <source>
        <dbReference type="SAM" id="Phobius"/>
    </source>
</evidence>
<keyword evidence="1" id="KW-1133">Transmembrane helix</keyword>
<dbReference type="CDD" id="cd12797">
    <property type="entry name" value="M23_peptidase"/>
    <property type="match status" value="1"/>
</dbReference>
<dbReference type="SUPFAM" id="SSF51261">
    <property type="entry name" value="Duplicated hybrid motif"/>
    <property type="match status" value="1"/>
</dbReference>
<sequence>MLKAVQRPVTLVGGLEVPTWALGLAALGALAALAMPQSPLALPIVRCRVKPSGKYFWPMNPIKRDRLTGKRIADVYFADPDYPRKLGLHTGIDLNGPEGGDTDLGQPVHALTDGEVVFAGPAGPNDRSWGNLVVIWHPGPAVWTRSAHLRDVLVRVGQCVAAGQQIGTVGKGWNGIHPAHLHFDIIVKKPAGWDDWPMHDRKRLEETYYDPWKFLTEKVKPIDPPEWKKER</sequence>